<keyword evidence="6" id="KW-0812">Transmembrane</keyword>
<comment type="similarity">
    <text evidence="1">Belongs to the cytochrome P450 family.</text>
</comment>
<protein>
    <recommendedName>
        <fullName evidence="8">Cytochrome P450</fullName>
    </recommendedName>
</protein>
<organism evidence="7">
    <name type="scientific">Oikopleura dioica</name>
    <name type="common">Tunicate</name>
    <dbReference type="NCBI Taxonomy" id="34765"/>
    <lineage>
        <taxon>Eukaryota</taxon>
        <taxon>Metazoa</taxon>
        <taxon>Chordata</taxon>
        <taxon>Tunicata</taxon>
        <taxon>Appendicularia</taxon>
        <taxon>Copelata</taxon>
        <taxon>Oikopleuridae</taxon>
        <taxon>Oikopleura</taxon>
    </lineage>
</organism>
<keyword evidence="6" id="KW-1133">Transmembrane helix</keyword>
<evidence type="ECO:0000256" key="4">
    <source>
        <dbReference type="ARBA" id="ARBA00023002"/>
    </source>
</evidence>
<dbReference type="GO" id="GO:0020037">
    <property type="term" value="F:heme binding"/>
    <property type="evidence" value="ECO:0007669"/>
    <property type="project" value="InterPro"/>
</dbReference>
<accession>E4Z4A8</accession>
<dbReference type="PANTHER" id="PTHR24302:SF15">
    <property type="entry name" value="FATTY-ACID PEROXYGENASE"/>
    <property type="match status" value="1"/>
</dbReference>
<evidence type="ECO:0000256" key="6">
    <source>
        <dbReference type="SAM" id="Phobius"/>
    </source>
</evidence>
<keyword evidence="4" id="KW-0560">Oxidoreductase</keyword>
<keyword evidence="3" id="KW-0479">Metal-binding</keyword>
<proteinExistence type="inferred from homology"/>
<sequence length="470" mass="53261">GKTTKEQIKRITDFLKTRSKAELVTISAVGITGLAGYFWVQNKWKYWQRKGIVGPKPTFADLGNTMSTFSDLGESLFHNFSDDVIGIYFFGTRPCLIVKDPLVWKDVCIKGFQNFTTVMRGEANYAFGKMAADFMTTAEGRKWKRLRNTIGPFFSGARLKETCLVLQDTYEHYEEKYIPKTEVEAKEFSAGYTLRSILGSGYSLNAKENEQLVEEVYRHSNILFETSFFGMLAPLFIPRWLRFKLNITSYPNSTDKFFREVIAQIMAGGNDGRINLVSLMAGNIIDDSEELTATKGFTKNEIVAQALLFQLAGQDTTATVLSFLLFSLSKTPSIQNEIHNMVKNADLSYDGLKKIKLIDACIKETQRLFTFIALLREADHDCEVAGVKVSFLTLMTHKRMKLRLKREILSCSCLLEFIKVENSMKSQKNSILIVLMEMNRTLSKGEILKMGRGDAGDARPFFSILEVLLN</sequence>
<dbReference type="Gene3D" id="1.10.630.10">
    <property type="entry name" value="Cytochrome P450"/>
    <property type="match status" value="1"/>
</dbReference>
<dbReference type="SUPFAM" id="SSF48264">
    <property type="entry name" value="Cytochrome P450"/>
    <property type="match status" value="1"/>
</dbReference>
<evidence type="ECO:0000256" key="5">
    <source>
        <dbReference type="ARBA" id="ARBA00023004"/>
    </source>
</evidence>
<dbReference type="Pfam" id="PF00067">
    <property type="entry name" value="p450"/>
    <property type="match status" value="1"/>
</dbReference>
<evidence type="ECO:0000256" key="3">
    <source>
        <dbReference type="ARBA" id="ARBA00022723"/>
    </source>
</evidence>
<dbReference type="EMBL" id="FN657256">
    <property type="protein sequence ID" value="CBY42536.1"/>
    <property type="molecule type" value="Genomic_DNA"/>
</dbReference>
<keyword evidence="2" id="KW-0349">Heme</keyword>
<keyword evidence="6" id="KW-0472">Membrane</keyword>
<dbReference type="Proteomes" id="UP000011014">
    <property type="component" value="Unassembled WGS sequence"/>
</dbReference>
<evidence type="ECO:0000256" key="1">
    <source>
        <dbReference type="ARBA" id="ARBA00010617"/>
    </source>
</evidence>
<dbReference type="AlphaFoldDB" id="E4Z4A8"/>
<dbReference type="InterPro" id="IPR036396">
    <property type="entry name" value="Cyt_P450_sf"/>
</dbReference>
<dbReference type="PANTHER" id="PTHR24302">
    <property type="entry name" value="CYTOCHROME P450 FAMILY 3"/>
    <property type="match status" value="1"/>
</dbReference>
<evidence type="ECO:0000256" key="2">
    <source>
        <dbReference type="ARBA" id="ARBA00022617"/>
    </source>
</evidence>
<dbReference type="GO" id="GO:0008395">
    <property type="term" value="F:steroid hydroxylase activity"/>
    <property type="evidence" value="ECO:0007669"/>
    <property type="project" value="TreeGrafter"/>
</dbReference>
<dbReference type="InterPro" id="IPR050705">
    <property type="entry name" value="Cytochrome_P450_3A"/>
</dbReference>
<keyword evidence="5" id="KW-0408">Iron</keyword>
<dbReference type="InterPro" id="IPR001128">
    <property type="entry name" value="Cyt_P450"/>
</dbReference>
<dbReference type="GO" id="GO:0016705">
    <property type="term" value="F:oxidoreductase activity, acting on paired donors, with incorporation or reduction of molecular oxygen"/>
    <property type="evidence" value="ECO:0007669"/>
    <property type="project" value="InterPro"/>
</dbReference>
<name>E4Z4A8_OIKDI</name>
<reference evidence="7" key="1">
    <citation type="journal article" date="2010" name="Science">
        <title>Plasticity of animal genome architecture unmasked by rapid evolution of a pelagic tunicate.</title>
        <authorList>
            <person name="Denoeud F."/>
            <person name="Henriet S."/>
            <person name="Mungpakdee S."/>
            <person name="Aury J.M."/>
            <person name="Da Silva C."/>
            <person name="Brinkmann H."/>
            <person name="Mikhaleva J."/>
            <person name="Olsen L.C."/>
            <person name="Jubin C."/>
            <person name="Canestro C."/>
            <person name="Bouquet J.M."/>
            <person name="Danks G."/>
            <person name="Poulain J."/>
            <person name="Campsteijn C."/>
            <person name="Adamski M."/>
            <person name="Cross I."/>
            <person name="Yadetie F."/>
            <person name="Muffato M."/>
            <person name="Louis A."/>
            <person name="Butcher S."/>
            <person name="Tsagkogeorga G."/>
            <person name="Konrad A."/>
            <person name="Singh S."/>
            <person name="Jensen M.F."/>
            <person name="Cong E.H."/>
            <person name="Eikeseth-Otteraa H."/>
            <person name="Noel B."/>
            <person name="Anthouard V."/>
            <person name="Porcel B.M."/>
            <person name="Kachouri-Lafond R."/>
            <person name="Nishino A."/>
            <person name="Ugolini M."/>
            <person name="Chourrout P."/>
            <person name="Nishida H."/>
            <person name="Aasland R."/>
            <person name="Huzurbazar S."/>
            <person name="Westhof E."/>
            <person name="Delsuc F."/>
            <person name="Lehrach H."/>
            <person name="Reinhardt R."/>
            <person name="Weissenbach J."/>
            <person name="Roy S.W."/>
            <person name="Artiguenave F."/>
            <person name="Postlethwait J.H."/>
            <person name="Manak J.R."/>
            <person name="Thompson E.M."/>
            <person name="Jaillon O."/>
            <person name="Du Pasquier L."/>
            <person name="Boudinot P."/>
            <person name="Liberles D.A."/>
            <person name="Volff J.N."/>
            <person name="Philippe H."/>
            <person name="Lenhard B."/>
            <person name="Roest Crollius H."/>
            <person name="Wincker P."/>
            <person name="Chourrout D."/>
        </authorList>
    </citation>
    <scope>NUCLEOTIDE SEQUENCE [LARGE SCALE GENOMIC DNA]</scope>
</reference>
<evidence type="ECO:0008006" key="8">
    <source>
        <dbReference type="Google" id="ProtNLM"/>
    </source>
</evidence>
<feature type="transmembrane region" description="Helical" evidence="6">
    <location>
        <begin position="21"/>
        <end position="40"/>
    </location>
</feature>
<evidence type="ECO:0000313" key="7">
    <source>
        <dbReference type="EMBL" id="CBY42536.1"/>
    </source>
</evidence>
<gene>
    <name evidence="7" type="ORF">GSOID_T00026235001</name>
</gene>
<dbReference type="GO" id="GO:0005506">
    <property type="term" value="F:iron ion binding"/>
    <property type="evidence" value="ECO:0007669"/>
    <property type="project" value="InterPro"/>
</dbReference>
<feature type="non-terminal residue" evidence="7">
    <location>
        <position position="1"/>
    </location>
</feature>